<feature type="non-terminal residue" evidence="1">
    <location>
        <position position="1"/>
    </location>
</feature>
<proteinExistence type="predicted"/>
<reference evidence="1" key="1">
    <citation type="journal article" date="2014" name="Front. Microbiol.">
        <title>High frequency of phylogenetically diverse reductive dehalogenase-homologous genes in deep subseafloor sedimentary metagenomes.</title>
        <authorList>
            <person name="Kawai M."/>
            <person name="Futagami T."/>
            <person name="Toyoda A."/>
            <person name="Takaki Y."/>
            <person name="Nishi S."/>
            <person name="Hori S."/>
            <person name="Arai W."/>
            <person name="Tsubouchi T."/>
            <person name="Morono Y."/>
            <person name="Uchiyama I."/>
            <person name="Ito T."/>
            <person name="Fujiyama A."/>
            <person name="Inagaki F."/>
            <person name="Takami H."/>
        </authorList>
    </citation>
    <scope>NUCLEOTIDE SEQUENCE</scope>
    <source>
        <strain evidence="1">Expedition CK06-06</strain>
    </source>
</reference>
<evidence type="ECO:0000313" key="1">
    <source>
        <dbReference type="EMBL" id="GAI14392.1"/>
    </source>
</evidence>
<sequence>KDRRGTLGAVNRYDHCGYGKHRDRGYDVGGETSCESDNWFQC</sequence>
<dbReference type="EMBL" id="BARV01011984">
    <property type="protein sequence ID" value="GAI14392.1"/>
    <property type="molecule type" value="Genomic_DNA"/>
</dbReference>
<name>X1L4V3_9ZZZZ</name>
<comment type="caution">
    <text evidence="1">The sequence shown here is derived from an EMBL/GenBank/DDBJ whole genome shotgun (WGS) entry which is preliminary data.</text>
</comment>
<organism evidence="1">
    <name type="scientific">marine sediment metagenome</name>
    <dbReference type="NCBI Taxonomy" id="412755"/>
    <lineage>
        <taxon>unclassified sequences</taxon>
        <taxon>metagenomes</taxon>
        <taxon>ecological metagenomes</taxon>
    </lineage>
</organism>
<gene>
    <name evidence="1" type="ORF">S06H3_22424</name>
</gene>
<accession>X1L4V3</accession>
<protein>
    <submittedName>
        <fullName evidence="1">Uncharacterized protein</fullName>
    </submittedName>
</protein>
<dbReference type="AlphaFoldDB" id="X1L4V3"/>